<dbReference type="InterPro" id="IPR036412">
    <property type="entry name" value="HAD-like_sf"/>
</dbReference>
<reference evidence="11 12" key="1">
    <citation type="submission" date="2019-03" db="EMBL/GenBank/DDBJ databases">
        <title>Genomic Encyclopedia of Type Strains, Phase IV (KMG-IV): sequencing the most valuable type-strain genomes for metagenomic binning, comparative biology and taxonomic classification.</title>
        <authorList>
            <person name="Goeker M."/>
        </authorList>
    </citation>
    <scope>NUCLEOTIDE SEQUENCE [LARGE SCALE GENOMIC DNA]</scope>
    <source>
        <strain evidence="11 12">DSM 24766</strain>
    </source>
</reference>
<dbReference type="CDD" id="cd07512">
    <property type="entry name" value="HAD_PGPase"/>
    <property type="match status" value="1"/>
</dbReference>
<dbReference type="EC" id="3.1.3.18" evidence="5 10"/>
<dbReference type="EMBL" id="SLXU01000001">
    <property type="protein sequence ID" value="TCP63230.1"/>
    <property type="molecule type" value="Genomic_DNA"/>
</dbReference>
<dbReference type="GO" id="GO:0008967">
    <property type="term" value="F:phosphoglycolate phosphatase activity"/>
    <property type="evidence" value="ECO:0007669"/>
    <property type="project" value="UniProtKB-UniRule"/>
</dbReference>
<evidence type="ECO:0000256" key="9">
    <source>
        <dbReference type="ARBA" id="ARBA00023277"/>
    </source>
</evidence>
<dbReference type="GO" id="GO:0005829">
    <property type="term" value="C:cytosol"/>
    <property type="evidence" value="ECO:0007669"/>
    <property type="project" value="TreeGrafter"/>
</dbReference>
<dbReference type="NCBIfam" id="TIGR01449">
    <property type="entry name" value="PGP_bact"/>
    <property type="match status" value="1"/>
</dbReference>
<proteinExistence type="inferred from homology"/>
<dbReference type="Pfam" id="PF13419">
    <property type="entry name" value="HAD_2"/>
    <property type="match status" value="1"/>
</dbReference>
<dbReference type="NCBIfam" id="TIGR01549">
    <property type="entry name" value="HAD-SF-IA-v1"/>
    <property type="match status" value="1"/>
</dbReference>
<dbReference type="GO" id="GO:0046295">
    <property type="term" value="P:glycolate biosynthetic process"/>
    <property type="evidence" value="ECO:0007669"/>
    <property type="project" value="UniProtKB-UniRule"/>
</dbReference>
<dbReference type="SUPFAM" id="SSF56784">
    <property type="entry name" value="HAD-like"/>
    <property type="match status" value="1"/>
</dbReference>
<keyword evidence="7 10" id="KW-0378">Hydrolase</keyword>
<feature type="binding site" evidence="10">
    <location>
        <position position="171"/>
    </location>
    <ligand>
        <name>Mg(2+)</name>
        <dbReference type="ChEBI" id="CHEBI:18420"/>
    </ligand>
</feature>
<evidence type="ECO:0000256" key="10">
    <source>
        <dbReference type="HAMAP-Rule" id="MF_00495"/>
    </source>
</evidence>
<accession>A0A4R2RHM5</accession>
<dbReference type="Gene3D" id="1.10.150.240">
    <property type="entry name" value="Putative phosphatase, domain 2"/>
    <property type="match status" value="1"/>
</dbReference>
<dbReference type="Proteomes" id="UP000295050">
    <property type="component" value="Unassembled WGS sequence"/>
</dbReference>
<dbReference type="PANTHER" id="PTHR43434:SF1">
    <property type="entry name" value="PHOSPHOGLYCOLATE PHOSPHATASE"/>
    <property type="match status" value="1"/>
</dbReference>
<name>A0A4R2RHM5_9RHOB</name>
<gene>
    <name evidence="11" type="ORF">EV663_101498</name>
</gene>
<evidence type="ECO:0000256" key="3">
    <source>
        <dbReference type="ARBA" id="ARBA00004818"/>
    </source>
</evidence>
<comment type="function">
    <text evidence="10">Specifically catalyzes the dephosphorylation of 2-phosphoglycolate. Is involved in the dissimilation of the intracellular 2-phosphoglycolate formed during the DNA repair of 3'-phosphoglycolate ends, a major class of DNA lesions induced by oxidative stress.</text>
</comment>
<dbReference type="AlphaFoldDB" id="A0A4R2RHM5"/>
<dbReference type="SFLD" id="SFLDS00003">
    <property type="entry name" value="Haloacid_Dehalogenase"/>
    <property type="match status" value="1"/>
</dbReference>
<dbReference type="InterPro" id="IPR006439">
    <property type="entry name" value="HAD-SF_hydro_IA"/>
</dbReference>
<evidence type="ECO:0000256" key="4">
    <source>
        <dbReference type="ARBA" id="ARBA00006171"/>
    </source>
</evidence>
<dbReference type="PANTHER" id="PTHR43434">
    <property type="entry name" value="PHOSPHOGLYCOLATE PHOSPHATASE"/>
    <property type="match status" value="1"/>
</dbReference>
<sequence length="226" mass="24643">MEGRRVKKAIIFDLDGTLIDSAPDIHAAVNKTLAETGDGELDLATIRSFIGNGVSVLIERVIEARGLDQSRHGAMLETFLRHYEADPATLTTLYPGVEDALEQFRDEGWAMGVCTNKPEGPSRDILKAFGIDHFFGSVVGGDTLEVNKPDPAMALAVKDQLGADAAVYVGDSEIDAECAWKAKMRFALFTEGYHKAEDVDDIPQDARFSDFDVLVAIVARLADELR</sequence>
<evidence type="ECO:0000313" key="12">
    <source>
        <dbReference type="Proteomes" id="UP000295050"/>
    </source>
</evidence>
<comment type="similarity">
    <text evidence="4 10">Belongs to the HAD-like hydrolase superfamily. CbbY/CbbZ/Gph/YieH family.</text>
</comment>
<evidence type="ECO:0000256" key="1">
    <source>
        <dbReference type="ARBA" id="ARBA00000830"/>
    </source>
</evidence>
<dbReference type="SFLD" id="SFLDG01129">
    <property type="entry name" value="C1.5:_HAD__Beta-PGM__Phosphata"/>
    <property type="match status" value="1"/>
</dbReference>
<dbReference type="PRINTS" id="PR00413">
    <property type="entry name" value="HADHALOGNASE"/>
</dbReference>
<protein>
    <recommendedName>
        <fullName evidence="5 10">Phosphoglycolate phosphatase</fullName>
        <shortName evidence="10">PGP</shortName>
        <shortName evidence="10">PGPase</shortName>
        <ecNumber evidence="5 10">3.1.3.18</ecNumber>
    </recommendedName>
</protein>
<evidence type="ECO:0000256" key="5">
    <source>
        <dbReference type="ARBA" id="ARBA00013078"/>
    </source>
</evidence>
<dbReference type="HAMAP" id="MF_00495">
    <property type="entry name" value="GPH_hydrolase_bact"/>
    <property type="match status" value="1"/>
</dbReference>
<dbReference type="Gene3D" id="3.40.50.1000">
    <property type="entry name" value="HAD superfamily/HAD-like"/>
    <property type="match status" value="1"/>
</dbReference>
<dbReference type="GO" id="GO:0046872">
    <property type="term" value="F:metal ion binding"/>
    <property type="evidence" value="ECO:0007669"/>
    <property type="project" value="UniProtKB-KW"/>
</dbReference>
<dbReference type="GO" id="GO:0005975">
    <property type="term" value="P:carbohydrate metabolic process"/>
    <property type="evidence" value="ECO:0007669"/>
    <property type="project" value="InterPro"/>
</dbReference>
<evidence type="ECO:0000256" key="8">
    <source>
        <dbReference type="ARBA" id="ARBA00022842"/>
    </source>
</evidence>
<comment type="cofactor">
    <cofactor evidence="2 10">
        <name>Mg(2+)</name>
        <dbReference type="ChEBI" id="CHEBI:18420"/>
    </cofactor>
</comment>
<evidence type="ECO:0000256" key="7">
    <source>
        <dbReference type="ARBA" id="ARBA00022801"/>
    </source>
</evidence>
<dbReference type="GO" id="GO:0006281">
    <property type="term" value="P:DNA repair"/>
    <property type="evidence" value="ECO:0007669"/>
    <property type="project" value="TreeGrafter"/>
</dbReference>
<evidence type="ECO:0000256" key="6">
    <source>
        <dbReference type="ARBA" id="ARBA00022723"/>
    </source>
</evidence>
<organism evidence="11 12">
    <name type="scientific">Rhodovulum bhavnagarense</name>
    <dbReference type="NCBI Taxonomy" id="992286"/>
    <lineage>
        <taxon>Bacteria</taxon>
        <taxon>Pseudomonadati</taxon>
        <taxon>Pseudomonadota</taxon>
        <taxon>Alphaproteobacteria</taxon>
        <taxon>Rhodobacterales</taxon>
        <taxon>Paracoccaceae</taxon>
        <taxon>Rhodovulum</taxon>
    </lineage>
</organism>
<comment type="pathway">
    <text evidence="3 10">Organic acid metabolism; glycolate biosynthesis; glycolate from 2-phosphoglycolate: step 1/1.</text>
</comment>
<dbReference type="InterPro" id="IPR037512">
    <property type="entry name" value="PGPase_prok"/>
</dbReference>
<comment type="caution">
    <text evidence="11">The sequence shown here is derived from an EMBL/GenBank/DDBJ whole genome shotgun (WGS) entry which is preliminary data.</text>
</comment>
<dbReference type="InterPro" id="IPR023214">
    <property type="entry name" value="HAD_sf"/>
</dbReference>
<comment type="catalytic activity">
    <reaction evidence="1 10">
        <text>2-phosphoglycolate + H2O = glycolate + phosphate</text>
        <dbReference type="Rhea" id="RHEA:14369"/>
        <dbReference type="ChEBI" id="CHEBI:15377"/>
        <dbReference type="ChEBI" id="CHEBI:29805"/>
        <dbReference type="ChEBI" id="CHEBI:43474"/>
        <dbReference type="ChEBI" id="CHEBI:58033"/>
        <dbReference type="EC" id="3.1.3.18"/>
    </reaction>
</comment>
<dbReference type="InterPro" id="IPR023198">
    <property type="entry name" value="PGP-like_dom2"/>
</dbReference>
<dbReference type="InterPro" id="IPR041492">
    <property type="entry name" value="HAD_2"/>
</dbReference>
<keyword evidence="12" id="KW-1185">Reference proteome</keyword>
<keyword evidence="6 10" id="KW-0479">Metal-binding</keyword>
<dbReference type="UniPathway" id="UPA00865">
    <property type="reaction ID" value="UER00834"/>
</dbReference>
<dbReference type="InterPro" id="IPR050155">
    <property type="entry name" value="HAD-like_hydrolase_sf"/>
</dbReference>
<feature type="active site" description="Nucleophile" evidence="10">
    <location>
        <position position="13"/>
    </location>
</feature>
<evidence type="ECO:0000256" key="2">
    <source>
        <dbReference type="ARBA" id="ARBA00001946"/>
    </source>
</evidence>
<feature type="binding site" evidence="10">
    <location>
        <position position="15"/>
    </location>
    <ligand>
        <name>Mg(2+)</name>
        <dbReference type="ChEBI" id="CHEBI:18420"/>
    </ligand>
</feature>
<keyword evidence="9 10" id="KW-0119">Carbohydrate metabolism</keyword>
<dbReference type="SFLD" id="SFLDG01135">
    <property type="entry name" value="C1.5.6:_HAD__Beta-PGM__Phospha"/>
    <property type="match status" value="1"/>
</dbReference>
<evidence type="ECO:0000313" key="11">
    <source>
        <dbReference type="EMBL" id="TCP63230.1"/>
    </source>
</evidence>
<keyword evidence="8 10" id="KW-0460">Magnesium</keyword>
<feature type="binding site" evidence="10">
    <location>
        <position position="13"/>
    </location>
    <ligand>
        <name>Mg(2+)</name>
        <dbReference type="ChEBI" id="CHEBI:18420"/>
    </ligand>
</feature>